<evidence type="ECO:0000259" key="1">
    <source>
        <dbReference type="Pfam" id="PF02875"/>
    </source>
</evidence>
<dbReference type="AlphaFoldDB" id="A0A9D5QCS4"/>
<comment type="caution">
    <text evidence="2">The sequence shown here is derived from an EMBL/GenBank/DDBJ whole genome shotgun (WGS) entry which is preliminary data.</text>
</comment>
<dbReference type="InterPro" id="IPR036615">
    <property type="entry name" value="Mur_ligase_C_dom_sf"/>
</dbReference>
<reference evidence="2" key="1">
    <citation type="submission" date="2019-11" db="EMBL/GenBank/DDBJ databases">
        <title>Microbial mats filling the niche in hypersaline microbial mats.</title>
        <authorList>
            <person name="Wong H.L."/>
            <person name="Macleod F.I."/>
            <person name="White R.A. III"/>
            <person name="Burns B.P."/>
        </authorList>
    </citation>
    <scope>NUCLEOTIDE SEQUENCE</scope>
    <source>
        <strain evidence="2">Bin_327</strain>
    </source>
</reference>
<dbReference type="SUPFAM" id="SSF53244">
    <property type="entry name" value="MurD-like peptide ligases, peptide-binding domain"/>
    <property type="match status" value="1"/>
</dbReference>
<dbReference type="EMBL" id="WJKJ01000223">
    <property type="protein sequence ID" value="MBD3364874.1"/>
    <property type="molecule type" value="Genomic_DNA"/>
</dbReference>
<evidence type="ECO:0000313" key="2">
    <source>
        <dbReference type="EMBL" id="MBD3364874.1"/>
    </source>
</evidence>
<name>A0A9D5QCS4_UNCW3</name>
<dbReference type="PANTHER" id="PTHR23135:SF4">
    <property type="entry name" value="UDP-N-ACETYLMURAMOYL-L-ALANYL-D-GLUTAMATE--2,6-DIAMINOPIMELATE LIGASE MURE HOMOLOG, CHLOROPLASTIC"/>
    <property type="match status" value="1"/>
</dbReference>
<organism evidence="2 3">
    <name type="scientific">candidate division WOR-3 bacterium</name>
    <dbReference type="NCBI Taxonomy" id="2052148"/>
    <lineage>
        <taxon>Bacteria</taxon>
        <taxon>Bacteria division WOR-3</taxon>
    </lineage>
</organism>
<gene>
    <name evidence="2" type="ORF">GF359_06630</name>
</gene>
<dbReference type="Gene3D" id="3.90.190.20">
    <property type="entry name" value="Mur ligase, C-terminal domain"/>
    <property type="match status" value="1"/>
</dbReference>
<sequence length="97" mass="11137">MGRIAARLSDFIFVTSDNPRTEDRQKIIEDILEGIDKKEKKVMPDRRQAIFEAVRMLKPEDVLLIAGKGHEDYQILGTDKIHFDDREVAREALDALA</sequence>
<proteinExistence type="predicted"/>
<dbReference type="InterPro" id="IPR004101">
    <property type="entry name" value="Mur_ligase_C"/>
</dbReference>
<dbReference type="Pfam" id="PF02875">
    <property type="entry name" value="Mur_ligase_C"/>
    <property type="match status" value="1"/>
</dbReference>
<feature type="domain" description="Mur ligase C-terminal" evidence="1">
    <location>
        <begin position="1"/>
        <end position="69"/>
    </location>
</feature>
<dbReference type="GO" id="GO:0016881">
    <property type="term" value="F:acid-amino acid ligase activity"/>
    <property type="evidence" value="ECO:0007669"/>
    <property type="project" value="InterPro"/>
</dbReference>
<accession>A0A9D5QCS4</accession>
<dbReference type="Proteomes" id="UP000630660">
    <property type="component" value="Unassembled WGS sequence"/>
</dbReference>
<dbReference type="PANTHER" id="PTHR23135">
    <property type="entry name" value="MUR LIGASE FAMILY MEMBER"/>
    <property type="match status" value="1"/>
</dbReference>
<protein>
    <recommendedName>
        <fullName evidence="1">Mur ligase C-terminal domain-containing protein</fullName>
    </recommendedName>
</protein>
<evidence type="ECO:0000313" key="3">
    <source>
        <dbReference type="Proteomes" id="UP000630660"/>
    </source>
</evidence>